<reference evidence="2" key="1">
    <citation type="submission" date="2023-06" db="EMBL/GenBank/DDBJ databases">
        <title>Genome-scale phylogeny and comparative genomics of the fungal order Sordariales.</title>
        <authorList>
            <consortium name="Lawrence Berkeley National Laboratory"/>
            <person name="Hensen N."/>
            <person name="Bonometti L."/>
            <person name="Westerberg I."/>
            <person name="Brannstrom I.O."/>
            <person name="Guillou S."/>
            <person name="Cros-Aarteil S."/>
            <person name="Calhoun S."/>
            <person name="Haridas S."/>
            <person name="Kuo A."/>
            <person name="Mondo S."/>
            <person name="Pangilinan J."/>
            <person name="Riley R."/>
            <person name="Labutti K."/>
            <person name="Andreopoulos B."/>
            <person name="Lipzen A."/>
            <person name="Chen C."/>
            <person name="Yanf M."/>
            <person name="Daum C."/>
            <person name="Ng V."/>
            <person name="Clum A."/>
            <person name="Steindorff A."/>
            <person name="Ohm R."/>
            <person name="Martin F."/>
            <person name="Silar P."/>
            <person name="Natvig D."/>
            <person name="Lalanne C."/>
            <person name="Gautier V."/>
            <person name="Ament-Velasquez S.L."/>
            <person name="Kruys A."/>
            <person name="Hutchinson M.I."/>
            <person name="Powell A.J."/>
            <person name="Barry K."/>
            <person name="Miller A.N."/>
            <person name="Grigoriev I.V."/>
            <person name="Debuchy R."/>
            <person name="Gladieux P."/>
            <person name="Thoren M.H."/>
            <person name="Johannesson H."/>
        </authorList>
    </citation>
    <scope>NUCLEOTIDE SEQUENCE</scope>
    <source>
        <strain evidence="2">PSN4</strain>
    </source>
</reference>
<keyword evidence="1" id="KW-0472">Membrane</keyword>
<gene>
    <name evidence="2" type="ORF">QBC47DRAFT_402338</name>
</gene>
<evidence type="ECO:0000256" key="1">
    <source>
        <dbReference type="SAM" id="Phobius"/>
    </source>
</evidence>
<dbReference type="PANTHER" id="PTHR13132">
    <property type="entry name" value="ALPHA- 1,6 -FUCOSYLTRANSFERASE"/>
    <property type="match status" value="1"/>
</dbReference>
<name>A0AAJ0BFP1_9PEZI</name>
<sequence>MPPTLDLTRTAHSKVIISPPRINLRRATSYNHDRGPLSSTSARFNFNHLVFSPPPSPGLPSLSPPPRKPSKGLAGLVRPSRIIRYTVWVICVLVIYYILAFIVQSSEFLLAVGGPRTTGQEPTTQEDLPDFPTAIVVADNRGRHKWTVSIPETERFPLTPAQYAEICTRCRQISAGLSHASDSANRYFLDVREAQEEGHLPRPHEKSKIIKQRHEIDAVKDTTKGSSQKPVCSKSLTFVLESSDAGLGNTLMMLWTAYGLAEREGRAFFLDDTRWAYGKYADIFQSPPAPSCSAPSPQEIVPCPRQARHLVVSASTADENLSQLNEPLAAAGGTEQPSERAEFDLARRGHDALFRLNREDEEYVDKRARELAAKRMVPRTKGTQNGLAIGAHIRRGDRHPLESKYRDSYIPLSTYAEAARTMVEDKFNHTGTFGGEDRAAKDHSFLLLASDDPTVYESAEFTGAIPAQDRIKLASKPVMQRSSPERHVMHKFVDENFGWEGGFFAPMFWNLGVASANAASGQSTPSHETTRLRSLVGRAYMMDLAVLADASDAIICTASAAGCRLLAVMMGWESAMEKGGWVNVDGGSRWKGVS</sequence>
<keyword evidence="1" id="KW-0812">Transmembrane</keyword>
<evidence type="ECO:0000313" key="2">
    <source>
        <dbReference type="EMBL" id="KAK1754986.1"/>
    </source>
</evidence>
<proteinExistence type="predicted"/>
<protein>
    <submittedName>
        <fullName evidence="2">Uncharacterized protein</fullName>
    </submittedName>
</protein>
<dbReference type="Proteomes" id="UP001239445">
    <property type="component" value="Unassembled WGS sequence"/>
</dbReference>
<dbReference type="AlphaFoldDB" id="A0AAJ0BFP1"/>
<accession>A0AAJ0BFP1</accession>
<evidence type="ECO:0000313" key="3">
    <source>
        <dbReference type="Proteomes" id="UP001239445"/>
    </source>
</evidence>
<dbReference type="EMBL" id="MU839834">
    <property type="protein sequence ID" value="KAK1754986.1"/>
    <property type="molecule type" value="Genomic_DNA"/>
</dbReference>
<feature type="transmembrane region" description="Helical" evidence="1">
    <location>
        <begin position="85"/>
        <end position="103"/>
    </location>
</feature>
<dbReference type="GO" id="GO:0046921">
    <property type="term" value="F:alpha-(1-&gt;6)-fucosyltransferase activity"/>
    <property type="evidence" value="ECO:0007669"/>
    <property type="project" value="TreeGrafter"/>
</dbReference>
<dbReference type="GO" id="GO:0006487">
    <property type="term" value="P:protein N-linked glycosylation"/>
    <property type="evidence" value="ECO:0007669"/>
    <property type="project" value="TreeGrafter"/>
</dbReference>
<comment type="caution">
    <text evidence="2">The sequence shown here is derived from an EMBL/GenBank/DDBJ whole genome shotgun (WGS) entry which is preliminary data.</text>
</comment>
<dbReference type="PANTHER" id="PTHR13132:SF29">
    <property type="entry name" value="ALPHA-(1,6)-FUCOSYLTRANSFERASE"/>
    <property type="match status" value="1"/>
</dbReference>
<keyword evidence="1" id="KW-1133">Transmembrane helix</keyword>
<organism evidence="2 3">
    <name type="scientific">Echria macrotheca</name>
    <dbReference type="NCBI Taxonomy" id="438768"/>
    <lineage>
        <taxon>Eukaryota</taxon>
        <taxon>Fungi</taxon>
        <taxon>Dikarya</taxon>
        <taxon>Ascomycota</taxon>
        <taxon>Pezizomycotina</taxon>
        <taxon>Sordariomycetes</taxon>
        <taxon>Sordariomycetidae</taxon>
        <taxon>Sordariales</taxon>
        <taxon>Schizotheciaceae</taxon>
        <taxon>Echria</taxon>
    </lineage>
</organism>
<keyword evidence="3" id="KW-1185">Reference proteome</keyword>